<comment type="subcellular location">
    <subcellularLocation>
        <location evidence="1">Nucleus</location>
    </subcellularLocation>
</comment>
<dbReference type="GO" id="GO:0005634">
    <property type="term" value="C:nucleus"/>
    <property type="evidence" value="ECO:0007669"/>
    <property type="project" value="UniProtKB-SubCell"/>
</dbReference>
<reference evidence="3" key="1">
    <citation type="submission" date="2019-10" db="EMBL/GenBank/DDBJ databases">
        <title>Bird 10,000 Genomes (B10K) Project - Family phase.</title>
        <authorList>
            <person name="Zhang G."/>
        </authorList>
    </citation>
    <scope>NUCLEOTIDE SEQUENCE</scope>
    <source>
        <strain evidence="3">B10K-DU-002-69</strain>
        <tissue evidence="3">Muscle</tissue>
    </source>
</reference>
<dbReference type="PANTHER" id="PTHR12214:SF4">
    <property type="entry name" value="INTRON LARGE COMPLEX COMPONENT GCFC2"/>
    <property type="match status" value="1"/>
</dbReference>
<evidence type="ECO:0000256" key="2">
    <source>
        <dbReference type="ARBA" id="ARBA00023242"/>
    </source>
</evidence>
<organism evidence="3 4">
    <name type="scientific">Todus mexicanus</name>
    <name type="common">Puerto Rican tody</name>
    <dbReference type="NCBI Taxonomy" id="135184"/>
    <lineage>
        <taxon>Eukaryota</taxon>
        <taxon>Metazoa</taxon>
        <taxon>Chordata</taxon>
        <taxon>Craniata</taxon>
        <taxon>Vertebrata</taxon>
        <taxon>Euteleostomi</taxon>
        <taxon>Archelosauria</taxon>
        <taxon>Archosauria</taxon>
        <taxon>Dinosauria</taxon>
        <taxon>Saurischia</taxon>
        <taxon>Theropoda</taxon>
        <taxon>Coelurosauria</taxon>
        <taxon>Aves</taxon>
        <taxon>Neognathae</taxon>
        <taxon>Neoaves</taxon>
        <taxon>Telluraves</taxon>
        <taxon>Coraciimorphae</taxon>
        <taxon>Coraciiformes</taxon>
        <taxon>Todidae</taxon>
        <taxon>Todus</taxon>
    </lineage>
</organism>
<dbReference type="EMBL" id="WEIS01092627">
    <property type="protein sequence ID" value="NWI70591.1"/>
    <property type="molecule type" value="Genomic_DNA"/>
</dbReference>
<sequence>LQLLFNVLLWDGIVQEDIVRDLGLSKLLNRYLLLNLLSTPPGMDNIDKCKKVVACLPERWFQGLQSGSSLPELQQFCKHLLQ</sequence>
<proteinExistence type="predicted"/>
<feature type="non-terminal residue" evidence="3">
    <location>
        <position position="1"/>
    </location>
</feature>
<dbReference type="OrthoDB" id="546434at2759"/>
<protein>
    <submittedName>
        <fullName evidence="3">GCFC2 factor</fullName>
    </submittedName>
</protein>
<keyword evidence="2" id="KW-0539">Nucleus</keyword>
<dbReference type="GO" id="GO:0000398">
    <property type="term" value="P:mRNA splicing, via spliceosome"/>
    <property type="evidence" value="ECO:0007669"/>
    <property type="project" value="InterPro"/>
</dbReference>
<comment type="caution">
    <text evidence="3">The sequence shown here is derived from an EMBL/GenBank/DDBJ whole genome shotgun (WGS) entry which is preliminary data.</text>
</comment>
<dbReference type="GO" id="GO:0003677">
    <property type="term" value="F:DNA binding"/>
    <property type="evidence" value="ECO:0007669"/>
    <property type="project" value="InterPro"/>
</dbReference>
<accession>A0A851DIW7</accession>
<dbReference type="Proteomes" id="UP000660247">
    <property type="component" value="Unassembled WGS sequence"/>
</dbReference>
<evidence type="ECO:0000313" key="3">
    <source>
        <dbReference type="EMBL" id="NWI70591.1"/>
    </source>
</evidence>
<dbReference type="AlphaFoldDB" id="A0A851DIW7"/>
<gene>
    <name evidence="3" type="primary">Gcfc2</name>
    <name evidence="3" type="ORF">TODMEX_R03861</name>
</gene>
<name>A0A851DIW7_TODME</name>
<feature type="non-terminal residue" evidence="3">
    <location>
        <position position="82"/>
    </location>
</feature>
<keyword evidence="4" id="KW-1185">Reference proteome</keyword>
<dbReference type="InterPro" id="IPR012890">
    <property type="entry name" value="GCFC2-like"/>
</dbReference>
<evidence type="ECO:0000256" key="1">
    <source>
        <dbReference type="ARBA" id="ARBA00004123"/>
    </source>
</evidence>
<dbReference type="PANTHER" id="PTHR12214">
    <property type="entry name" value="GC-RICH SEQUENCE DNA-BINDING FACTOR"/>
    <property type="match status" value="1"/>
</dbReference>
<evidence type="ECO:0000313" key="4">
    <source>
        <dbReference type="Proteomes" id="UP000660247"/>
    </source>
</evidence>